<dbReference type="AlphaFoldDB" id="A0AAD4H0G6"/>
<evidence type="ECO:0000313" key="4">
    <source>
        <dbReference type="Proteomes" id="UP001194580"/>
    </source>
</evidence>
<accession>A0AAD4H0G6</accession>
<keyword evidence="4" id="KW-1185">Reference proteome</keyword>
<organism evidence="3 4">
    <name type="scientific">Linnemannia exigua</name>
    <dbReference type="NCBI Taxonomy" id="604196"/>
    <lineage>
        <taxon>Eukaryota</taxon>
        <taxon>Fungi</taxon>
        <taxon>Fungi incertae sedis</taxon>
        <taxon>Mucoromycota</taxon>
        <taxon>Mortierellomycotina</taxon>
        <taxon>Mortierellomycetes</taxon>
        <taxon>Mortierellales</taxon>
        <taxon>Mortierellaceae</taxon>
        <taxon>Linnemannia</taxon>
    </lineage>
</organism>
<name>A0AAD4H0G6_9FUNG</name>
<reference evidence="3" key="1">
    <citation type="journal article" date="2020" name="Fungal Divers.">
        <title>Resolving the Mortierellaceae phylogeny through synthesis of multi-gene phylogenetics and phylogenomics.</title>
        <authorList>
            <person name="Vandepol N."/>
            <person name="Liber J."/>
            <person name="Desiro A."/>
            <person name="Na H."/>
            <person name="Kennedy M."/>
            <person name="Barry K."/>
            <person name="Grigoriev I.V."/>
            <person name="Miller A.N."/>
            <person name="O'Donnell K."/>
            <person name="Stajich J.E."/>
            <person name="Bonito G."/>
        </authorList>
    </citation>
    <scope>NUCLEOTIDE SEQUENCE</scope>
    <source>
        <strain evidence="3">NRRL 28262</strain>
    </source>
</reference>
<sequence>MDYEDLDDDRTIRASKSTSRGGIGGILNGHGSKGKANGRDRNHDDHDLDLESLHGSIVFHNREDDTDQGYSHRSGDDGHHSSRDADGKEDERQGSRINEKDDSDWTQESGTVRRRRGKSAAAQQDGDHSPMRPSLDTVRPIIASGDPDFEVNSRLAHRRRNSRSSTSKYQRSRVVHASSTNTAGVSRRTGSTNGADHPRFRGSLLYAYTFRNLVWSAIAFFLIGMLLRVYVIGPSFLKTAASSSTIGGANGRGTTTTTFYYYYRAAAPTASGSTFKSSSSALRSRLPVAGSEEDRDDASGGGGGDAGMGGGGGMDSSVWPQGIQEVFTIRRILGWDFVLLAYPSQDQQQQHQQQQTSPINTEMIEFVENYSSKNIDSIPREAQEDALATSSITKCDSKSTSALPASFEFIKFLVNNSGVPTCCLLTSLMHVKRLQKKIGAIEIVSHCSYYGAFLACLILASSISTMAARGSRIEPDIQRCSRLWTSTR</sequence>
<feature type="transmembrane region" description="Helical" evidence="2">
    <location>
        <begin position="213"/>
        <end position="233"/>
    </location>
</feature>
<evidence type="ECO:0000256" key="1">
    <source>
        <dbReference type="SAM" id="MobiDB-lite"/>
    </source>
</evidence>
<dbReference type="Proteomes" id="UP001194580">
    <property type="component" value="Unassembled WGS sequence"/>
</dbReference>
<keyword evidence="2" id="KW-0812">Transmembrane</keyword>
<dbReference type="Gene3D" id="1.10.472.10">
    <property type="entry name" value="Cyclin-like"/>
    <property type="match status" value="1"/>
</dbReference>
<keyword evidence="2" id="KW-1133">Transmembrane helix</keyword>
<evidence type="ECO:0000313" key="3">
    <source>
        <dbReference type="EMBL" id="KAG0251179.1"/>
    </source>
</evidence>
<feature type="compositionally biased region" description="Basic and acidic residues" evidence="1">
    <location>
        <begin position="37"/>
        <end position="52"/>
    </location>
</feature>
<evidence type="ECO:0000256" key="2">
    <source>
        <dbReference type="SAM" id="Phobius"/>
    </source>
</evidence>
<proteinExistence type="predicted"/>
<gene>
    <name evidence="3" type="ORF">BGZ95_006972</name>
</gene>
<feature type="compositionally biased region" description="Gly residues" evidence="1">
    <location>
        <begin position="299"/>
        <end position="314"/>
    </location>
</feature>
<feature type="region of interest" description="Disordered" evidence="1">
    <location>
        <begin position="1"/>
        <end position="196"/>
    </location>
</feature>
<feature type="compositionally biased region" description="Polar residues" evidence="1">
    <location>
        <begin position="177"/>
        <end position="194"/>
    </location>
</feature>
<keyword evidence="2" id="KW-0472">Membrane</keyword>
<feature type="compositionally biased region" description="Basic and acidic residues" evidence="1">
    <location>
        <begin position="73"/>
        <end position="100"/>
    </location>
</feature>
<dbReference type="EMBL" id="JAAAIL010003323">
    <property type="protein sequence ID" value="KAG0251179.1"/>
    <property type="molecule type" value="Genomic_DNA"/>
</dbReference>
<comment type="caution">
    <text evidence="3">The sequence shown here is derived from an EMBL/GenBank/DDBJ whole genome shotgun (WGS) entry which is preliminary data.</text>
</comment>
<feature type="region of interest" description="Disordered" evidence="1">
    <location>
        <begin position="286"/>
        <end position="315"/>
    </location>
</feature>
<protein>
    <submittedName>
        <fullName evidence="3">Uncharacterized protein</fullName>
    </submittedName>
</protein>